<dbReference type="Pfam" id="PF01370">
    <property type="entry name" value="Epimerase"/>
    <property type="match status" value="1"/>
</dbReference>
<dbReference type="InterPro" id="IPR001509">
    <property type="entry name" value="Epimerase_deHydtase"/>
</dbReference>
<protein>
    <recommendedName>
        <fullName evidence="3">NAD-dependent epimerase/dehydratase domain-containing protein</fullName>
    </recommendedName>
</protein>
<accession>A0AAV0D7C0</accession>
<name>A0AAV0D7C0_9ASTE</name>
<evidence type="ECO:0000313" key="5">
    <source>
        <dbReference type="Proteomes" id="UP001152523"/>
    </source>
</evidence>
<dbReference type="InterPro" id="IPR036291">
    <property type="entry name" value="NAD(P)-bd_dom_sf"/>
</dbReference>
<sequence>MIVCVTGGAGYLASFLIKTLLERGYTVHATLRNLGDPAKVGLLKELPHAETKLKLFEADVYKPDEFAPAIRGCQVVIHMATPLQHTQQSTEYKNMWEATVAGVRSIADSCIRSGTVKKLIYTATVMAASPLRDDATGFKDAMDETCWTPFDFRTLYHIDSFVDYARSKTLAEKEVLSYNGKGNIQVVSLVTGAVGGRETLQSWMPESLGLMVSQATNDKTRYEVLRFIEELDGKVPIVHLEDVTAAHIFCMENPEINGRFLCANSYLKSAEIASFYQHHFPAITIPQEFIEDTRRDIKWNSSKLEDAGFEYKYDYKTILLDSLECAKRFSNHFTEV</sequence>
<keyword evidence="1" id="KW-0521">NADP</keyword>
<dbReference type="Proteomes" id="UP001152523">
    <property type="component" value="Unassembled WGS sequence"/>
</dbReference>
<keyword evidence="2" id="KW-0560">Oxidoreductase</keyword>
<dbReference type="GO" id="GO:0016616">
    <property type="term" value="F:oxidoreductase activity, acting on the CH-OH group of donors, NAD or NADP as acceptor"/>
    <property type="evidence" value="ECO:0007669"/>
    <property type="project" value="TreeGrafter"/>
</dbReference>
<comment type="caution">
    <text evidence="4">The sequence shown here is derived from an EMBL/GenBank/DDBJ whole genome shotgun (WGS) entry which is preliminary data.</text>
</comment>
<dbReference type="EMBL" id="CAMAPF010000075">
    <property type="protein sequence ID" value="CAH9093006.1"/>
    <property type="molecule type" value="Genomic_DNA"/>
</dbReference>
<evidence type="ECO:0000259" key="3">
    <source>
        <dbReference type="Pfam" id="PF01370"/>
    </source>
</evidence>
<dbReference type="PANTHER" id="PTHR10366:SF696">
    <property type="entry name" value="OS07G0601900 PROTEIN"/>
    <property type="match status" value="1"/>
</dbReference>
<evidence type="ECO:0000256" key="2">
    <source>
        <dbReference type="ARBA" id="ARBA00023002"/>
    </source>
</evidence>
<gene>
    <name evidence="4" type="ORF">CEPIT_LOCUS12330</name>
</gene>
<reference evidence="4" key="1">
    <citation type="submission" date="2022-07" db="EMBL/GenBank/DDBJ databases">
        <authorList>
            <person name="Macas J."/>
            <person name="Novak P."/>
            <person name="Neumann P."/>
        </authorList>
    </citation>
    <scope>NUCLEOTIDE SEQUENCE</scope>
</reference>
<dbReference type="FunFam" id="3.40.50.720:FF:000645">
    <property type="entry name" value="Anthocyanidin reductase ((2S)-flavan-3-ol-forming)"/>
    <property type="match status" value="1"/>
</dbReference>
<dbReference type="AlphaFoldDB" id="A0AAV0D7C0"/>
<dbReference type="InterPro" id="IPR050425">
    <property type="entry name" value="NAD(P)_dehydrat-like"/>
</dbReference>
<dbReference type="SUPFAM" id="SSF51735">
    <property type="entry name" value="NAD(P)-binding Rossmann-fold domains"/>
    <property type="match status" value="1"/>
</dbReference>
<dbReference type="PANTHER" id="PTHR10366">
    <property type="entry name" value="NAD DEPENDENT EPIMERASE/DEHYDRATASE"/>
    <property type="match status" value="1"/>
</dbReference>
<keyword evidence="5" id="KW-1185">Reference proteome</keyword>
<proteinExistence type="predicted"/>
<evidence type="ECO:0000313" key="4">
    <source>
        <dbReference type="EMBL" id="CAH9093006.1"/>
    </source>
</evidence>
<feature type="domain" description="NAD-dependent epimerase/dehydratase" evidence="3">
    <location>
        <begin position="3"/>
        <end position="255"/>
    </location>
</feature>
<organism evidence="4 5">
    <name type="scientific">Cuscuta epithymum</name>
    <dbReference type="NCBI Taxonomy" id="186058"/>
    <lineage>
        <taxon>Eukaryota</taxon>
        <taxon>Viridiplantae</taxon>
        <taxon>Streptophyta</taxon>
        <taxon>Embryophyta</taxon>
        <taxon>Tracheophyta</taxon>
        <taxon>Spermatophyta</taxon>
        <taxon>Magnoliopsida</taxon>
        <taxon>eudicotyledons</taxon>
        <taxon>Gunneridae</taxon>
        <taxon>Pentapetalae</taxon>
        <taxon>asterids</taxon>
        <taxon>lamiids</taxon>
        <taxon>Solanales</taxon>
        <taxon>Convolvulaceae</taxon>
        <taxon>Cuscuteae</taxon>
        <taxon>Cuscuta</taxon>
        <taxon>Cuscuta subgen. Cuscuta</taxon>
    </lineage>
</organism>
<evidence type="ECO:0000256" key="1">
    <source>
        <dbReference type="ARBA" id="ARBA00022857"/>
    </source>
</evidence>
<dbReference type="Gene3D" id="3.40.50.720">
    <property type="entry name" value="NAD(P)-binding Rossmann-like Domain"/>
    <property type="match status" value="1"/>
</dbReference>